<dbReference type="PANTHER" id="PTHR22761:SF7">
    <property type="entry name" value="SNF7 FAMILY PROTEIN"/>
    <property type="match status" value="1"/>
</dbReference>
<dbReference type="OMA" id="AANFWAY"/>
<dbReference type="PANTHER" id="PTHR22761">
    <property type="entry name" value="CHARGED MULTIVESICULAR BODY PROTEIN"/>
    <property type="match status" value="1"/>
</dbReference>
<organism evidence="3">
    <name type="scientific">Selaginella moellendorffii</name>
    <name type="common">Spikemoss</name>
    <dbReference type="NCBI Taxonomy" id="88036"/>
    <lineage>
        <taxon>Eukaryota</taxon>
        <taxon>Viridiplantae</taxon>
        <taxon>Streptophyta</taxon>
        <taxon>Embryophyta</taxon>
        <taxon>Tracheophyta</taxon>
        <taxon>Lycopodiopsida</taxon>
        <taxon>Selaginellales</taxon>
        <taxon>Selaginellaceae</taxon>
        <taxon>Selaginella</taxon>
    </lineage>
</organism>
<accession>D8SVI4</accession>
<dbReference type="AlphaFoldDB" id="D8SVI4"/>
<reference evidence="2 3" key="1">
    <citation type="journal article" date="2011" name="Science">
        <title>The Selaginella genome identifies genetic changes associated with the evolution of vascular plants.</title>
        <authorList>
            <person name="Banks J.A."/>
            <person name="Nishiyama T."/>
            <person name="Hasebe M."/>
            <person name="Bowman J.L."/>
            <person name="Gribskov M."/>
            <person name="dePamphilis C."/>
            <person name="Albert V.A."/>
            <person name="Aono N."/>
            <person name="Aoyama T."/>
            <person name="Ambrose B.A."/>
            <person name="Ashton N.W."/>
            <person name="Axtell M.J."/>
            <person name="Barker E."/>
            <person name="Barker M.S."/>
            <person name="Bennetzen J.L."/>
            <person name="Bonawitz N.D."/>
            <person name="Chapple C."/>
            <person name="Cheng C."/>
            <person name="Correa L.G."/>
            <person name="Dacre M."/>
            <person name="DeBarry J."/>
            <person name="Dreyer I."/>
            <person name="Elias M."/>
            <person name="Engstrom E.M."/>
            <person name="Estelle M."/>
            <person name="Feng L."/>
            <person name="Finet C."/>
            <person name="Floyd S.K."/>
            <person name="Frommer W.B."/>
            <person name="Fujita T."/>
            <person name="Gramzow L."/>
            <person name="Gutensohn M."/>
            <person name="Harholt J."/>
            <person name="Hattori M."/>
            <person name="Heyl A."/>
            <person name="Hirai T."/>
            <person name="Hiwatashi Y."/>
            <person name="Ishikawa M."/>
            <person name="Iwata M."/>
            <person name="Karol K.G."/>
            <person name="Koehler B."/>
            <person name="Kolukisaoglu U."/>
            <person name="Kubo M."/>
            <person name="Kurata T."/>
            <person name="Lalonde S."/>
            <person name="Li K."/>
            <person name="Li Y."/>
            <person name="Litt A."/>
            <person name="Lyons E."/>
            <person name="Manning G."/>
            <person name="Maruyama T."/>
            <person name="Michael T.P."/>
            <person name="Mikami K."/>
            <person name="Miyazaki S."/>
            <person name="Morinaga S."/>
            <person name="Murata T."/>
            <person name="Mueller-Roeber B."/>
            <person name="Nelson D.R."/>
            <person name="Obara M."/>
            <person name="Oguri Y."/>
            <person name="Olmstead R.G."/>
            <person name="Onodera N."/>
            <person name="Petersen B.L."/>
            <person name="Pils B."/>
            <person name="Prigge M."/>
            <person name="Rensing S.A."/>
            <person name="Riano-Pachon D.M."/>
            <person name="Roberts A.W."/>
            <person name="Sato Y."/>
            <person name="Scheller H.V."/>
            <person name="Schulz B."/>
            <person name="Schulz C."/>
            <person name="Shakirov E.V."/>
            <person name="Shibagaki N."/>
            <person name="Shinohara N."/>
            <person name="Shippen D.E."/>
            <person name="Soerensen I."/>
            <person name="Sotooka R."/>
            <person name="Sugimoto N."/>
            <person name="Sugita M."/>
            <person name="Sumikawa N."/>
            <person name="Tanurdzic M."/>
            <person name="Theissen G."/>
            <person name="Ulvskov P."/>
            <person name="Wakazuki S."/>
            <person name="Weng J.K."/>
            <person name="Willats W.W."/>
            <person name="Wipf D."/>
            <person name="Wolf P.G."/>
            <person name="Yang L."/>
            <person name="Zimmer A.D."/>
            <person name="Zhu Q."/>
            <person name="Mitros T."/>
            <person name="Hellsten U."/>
            <person name="Loque D."/>
            <person name="Otillar R."/>
            <person name="Salamov A."/>
            <person name="Schmutz J."/>
            <person name="Shapiro H."/>
            <person name="Lindquist E."/>
            <person name="Lucas S."/>
            <person name="Rokhsar D."/>
            <person name="Grigoriev I.V."/>
        </authorList>
    </citation>
    <scope>NUCLEOTIDE SEQUENCE [LARGE SCALE GENOMIC DNA]</scope>
</reference>
<dbReference type="eggNOG" id="KOG2911">
    <property type="taxonomic scope" value="Eukaryota"/>
</dbReference>
<dbReference type="STRING" id="88036.D8SVI4"/>
<dbReference type="GO" id="GO:0000815">
    <property type="term" value="C:ESCRT III complex"/>
    <property type="evidence" value="ECO:0000318"/>
    <property type="project" value="GO_Central"/>
</dbReference>
<dbReference type="Proteomes" id="UP000001514">
    <property type="component" value="Unassembled WGS sequence"/>
</dbReference>
<protein>
    <recommendedName>
        <fullName evidence="4">Charged multivesicular body protein 7</fullName>
    </recommendedName>
</protein>
<dbReference type="Gramene" id="EFJ11672">
    <property type="protein sequence ID" value="EFJ11672"/>
    <property type="gene ID" value="SELMODRAFT_158708"/>
</dbReference>
<dbReference type="HOGENOM" id="CLU_053950_0_0_1"/>
<dbReference type="Pfam" id="PF25880">
    <property type="entry name" value="WHD_CHMP7_1st"/>
    <property type="match status" value="1"/>
</dbReference>
<keyword evidence="3" id="KW-1185">Reference proteome</keyword>
<dbReference type="InterPro" id="IPR005024">
    <property type="entry name" value="Snf7_fam"/>
</dbReference>
<evidence type="ECO:0000313" key="2">
    <source>
        <dbReference type="EMBL" id="EFJ11672.1"/>
    </source>
</evidence>
<dbReference type="GO" id="GO:0006900">
    <property type="term" value="P:vesicle budding from membrane"/>
    <property type="evidence" value="ECO:0000318"/>
    <property type="project" value="GO_Central"/>
</dbReference>
<evidence type="ECO:0000256" key="1">
    <source>
        <dbReference type="SAM" id="Coils"/>
    </source>
</evidence>
<dbReference type="EMBL" id="GL377645">
    <property type="protein sequence ID" value="EFJ11672.1"/>
    <property type="molecule type" value="Genomic_DNA"/>
</dbReference>
<keyword evidence="1" id="KW-0175">Coiled coil</keyword>
<dbReference type="GO" id="GO:0005771">
    <property type="term" value="C:multivesicular body"/>
    <property type="evidence" value="ECO:0000318"/>
    <property type="project" value="GO_Central"/>
</dbReference>
<proteinExistence type="predicted"/>
<dbReference type="FunCoup" id="D8SVI4">
    <property type="interactions" value="3903"/>
</dbReference>
<dbReference type="KEGG" id="smo:SELMODRAFT_158708"/>
<gene>
    <name evidence="2" type="ORF">SELMODRAFT_158708</name>
</gene>
<evidence type="ECO:0008006" key="4">
    <source>
        <dbReference type="Google" id="ProtNLM"/>
    </source>
</evidence>
<dbReference type="Pfam" id="PF03357">
    <property type="entry name" value="Snf7"/>
    <property type="match status" value="1"/>
</dbReference>
<dbReference type="GO" id="GO:0009898">
    <property type="term" value="C:cytoplasmic side of plasma membrane"/>
    <property type="evidence" value="ECO:0000318"/>
    <property type="project" value="GO_Central"/>
</dbReference>
<dbReference type="InParanoid" id="D8SVI4"/>
<sequence length="423" mass="47315">MSEVEVRALVEREVPGWAEDDVKVDALFKAFSGQREDWQGRLDFWRALIVKLARHLGLIVIDGREVQLRWFLRGGLLPLCLNDVLREMLRSGELQALEQQERQQQTSSLGRALAWALGFQTAKDTIDTAVGGRLVVTVLLKERVAHVCKTLADTSWKSDCIVTMKSFVGLFGDTDDAKAAMHYLLDKKLARHVCIDERDELIEGLKISLVQSCVSALNQVDYHMLQLHWTSEKMKQRLDALDQRVSQLREAAVGAKDKRVALRHLRSMKVLASSRDKCADLMARIQEILDAISDAEATKKVSEAIQLGNRAMREHHVTLEEVHEQLKEMDEAMVLTKLVGDALGDVVLRLWWLVLPMCRVAGGSASIDAVEDEDLLQEIASLEEEVSQEPGGHKEELAGTISRPDEEVALVVEGFSNLQVASA</sequence>
<feature type="coiled-coil region" evidence="1">
    <location>
        <begin position="231"/>
        <end position="298"/>
    </location>
</feature>
<dbReference type="GO" id="GO:0032511">
    <property type="term" value="P:late endosome to vacuole transport via multivesicular body sorting pathway"/>
    <property type="evidence" value="ECO:0000318"/>
    <property type="project" value="GO_Central"/>
</dbReference>
<name>D8SVI4_SELML</name>
<evidence type="ECO:0000313" key="3">
    <source>
        <dbReference type="Proteomes" id="UP000001514"/>
    </source>
</evidence>